<evidence type="ECO:0000313" key="3">
    <source>
        <dbReference type="Proteomes" id="UP000630887"/>
    </source>
</evidence>
<feature type="region of interest" description="Disordered" evidence="1">
    <location>
        <begin position="308"/>
        <end position="330"/>
    </location>
</feature>
<gene>
    <name evidence="2" type="ORF">Cco03nite_32170</name>
</gene>
<organism evidence="2 3">
    <name type="scientific">Catellatospora coxensis</name>
    <dbReference type="NCBI Taxonomy" id="310354"/>
    <lineage>
        <taxon>Bacteria</taxon>
        <taxon>Bacillati</taxon>
        <taxon>Actinomycetota</taxon>
        <taxon>Actinomycetes</taxon>
        <taxon>Micromonosporales</taxon>
        <taxon>Micromonosporaceae</taxon>
        <taxon>Catellatospora</taxon>
    </lineage>
</organism>
<keyword evidence="3" id="KW-1185">Reference proteome</keyword>
<dbReference type="EMBL" id="BONI01000024">
    <property type="protein sequence ID" value="GIG06517.1"/>
    <property type="molecule type" value="Genomic_DNA"/>
</dbReference>
<dbReference type="Proteomes" id="UP000630887">
    <property type="component" value="Unassembled WGS sequence"/>
</dbReference>
<dbReference type="GO" id="GO:0016491">
    <property type="term" value="F:oxidoreductase activity"/>
    <property type="evidence" value="ECO:0007669"/>
    <property type="project" value="InterPro"/>
</dbReference>
<evidence type="ECO:0008006" key="4">
    <source>
        <dbReference type="Google" id="ProtNLM"/>
    </source>
</evidence>
<sequence>MHTPAALQADLPTAVSAAVRAPSVHNTQPWRFRLQADAIDVFADPDRQLPVADPDGRALRLSCGAAVFNTRLALTHQGWAHQTTLLPDRADPLHLARIQVTGTHTATPAEQQLYGAIAHRHSNRGPFIDTAVALNVRARLGDAARAENCWLDLIVGPVAQEMVAELVATADRLLLAAPGYRAELAAWTREQPSTDGVARDAAGCAPEPQDLLTRRDFDGPARRPGRDYETDPFVAVLGAYGDTPADDLQAGQGLQRVLLTATANGLATSLMSQPIDVPAIREQLRLGLHRGAAADPAACRLRRRRWSEPASAGVGGAGPLAGGRVEPRHR</sequence>
<evidence type="ECO:0000313" key="2">
    <source>
        <dbReference type="EMBL" id="GIG06517.1"/>
    </source>
</evidence>
<name>A0A8J3KUK2_9ACTN</name>
<comment type="caution">
    <text evidence="2">The sequence shown here is derived from an EMBL/GenBank/DDBJ whole genome shotgun (WGS) entry which is preliminary data.</text>
</comment>
<proteinExistence type="predicted"/>
<dbReference type="SUPFAM" id="SSF55469">
    <property type="entry name" value="FMN-dependent nitroreductase-like"/>
    <property type="match status" value="1"/>
</dbReference>
<dbReference type="InterPro" id="IPR000415">
    <property type="entry name" value="Nitroreductase-like"/>
</dbReference>
<reference evidence="2 3" key="1">
    <citation type="submission" date="2021-01" db="EMBL/GenBank/DDBJ databases">
        <title>Whole genome shotgun sequence of Catellatospora coxensis NBRC 107359.</title>
        <authorList>
            <person name="Komaki H."/>
            <person name="Tamura T."/>
        </authorList>
    </citation>
    <scope>NUCLEOTIDE SEQUENCE [LARGE SCALE GENOMIC DNA]</scope>
    <source>
        <strain evidence="2 3">NBRC 107359</strain>
    </source>
</reference>
<dbReference type="NCBIfam" id="NF047509">
    <property type="entry name" value="Rv3131_FMN_oxido"/>
    <property type="match status" value="1"/>
</dbReference>
<dbReference type="AlphaFoldDB" id="A0A8J3KUK2"/>
<dbReference type="Gene3D" id="3.40.109.10">
    <property type="entry name" value="NADH Oxidase"/>
    <property type="match status" value="1"/>
</dbReference>
<evidence type="ECO:0000256" key="1">
    <source>
        <dbReference type="SAM" id="MobiDB-lite"/>
    </source>
</evidence>
<accession>A0A8J3KUK2</accession>
<protein>
    <recommendedName>
        <fullName evidence="4">Nitroreductase family protein</fullName>
    </recommendedName>
</protein>